<dbReference type="InterPro" id="IPR029044">
    <property type="entry name" value="Nucleotide-diphossugar_trans"/>
</dbReference>
<reference evidence="4" key="1">
    <citation type="submission" date="2014-06" db="EMBL/GenBank/DDBJ databases">
        <authorList>
            <person name="Winans N.J."/>
            <person name="Newell P.D."/>
            <person name="Douglas A.E."/>
        </authorList>
    </citation>
    <scope>NUCLEOTIDE SEQUENCE [LARGE SCALE GENOMIC DNA]</scope>
    <source>
        <strain evidence="4">DmL_052</strain>
    </source>
</reference>
<evidence type="ECO:0000313" key="4">
    <source>
        <dbReference type="Proteomes" id="UP000194946"/>
    </source>
</evidence>
<dbReference type="Pfam" id="PF12804">
    <property type="entry name" value="NTP_transf_3"/>
    <property type="match status" value="1"/>
</dbReference>
<dbReference type="InterPro" id="IPR025877">
    <property type="entry name" value="MobA-like_NTP_Trfase"/>
</dbReference>
<accession>A0A251ZTX8</accession>
<dbReference type="SUPFAM" id="SSF53448">
    <property type="entry name" value="Nucleotide-diphospho-sugar transferases"/>
    <property type="match status" value="1"/>
</dbReference>
<protein>
    <recommendedName>
        <fullName evidence="2">MobA-like NTP transferase domain-containing protein</fullName>
    </recommendedName>
</protein>
<keyword evidence="4" id="KW-1185">Reference proteome</keyword>
<dbReference type="GO" id="GO:0016779">
    <property type="term" value="F:nucleotidyltransferase activity"/>
    <property type="evidence" value="ECO:0007669"/>
    <property type="project" value="UniProtKB-ARBA"/>
</dbReference>
<dbReference type="EMBL" id="JOPB01000008">
    <property type="protein sequence ID" value="OUI78120.1"/>
    <property type="molecule type" value="Genomic_DNA"/>
</dbReference>
<dbReference type="AlphaFoldDB" id="A0A251ZTX8"/>
<comment type="caution">
    <text evidence="3">The sequence shown here is derived from an EMBL/GenBank/DDBJ whole genome shotgun (WGS) entry which is preliminary data.</text>
</comment>
<evidence type="ECO:0000259" key="2">
    <source>
        <dbReference type="Pfam" id="PF12804"/>
    </source>
</evidence>
<evidence type="ECO:0000313" key="3">
    <source>
        <dbReference type="EMBL" id="OUI78120.1"/>
    </source>
</evidence>
<name>A0A251ZTX8_9PROT</name>
<organism evidence="3 4">
    <name type="scientific">Commensalibacter intestini</name>
    <dbReference type="NCBI Taxonomy" id="479936"/>
    <lineage>
        <taxon>Bacteria</taxon>
        <taxon>Pseudomonadati</taxon>
        <taxon>Pseudomonadota</taxon>
        <taxon>Alphaproteobacteria</taxon>
        <taxon>Acetobacterales</taxon>
        <taxon>Acetobacteraceae</taxon>
    </lineage>
</organism>
<gene>
    <name evidence="3" type="ORF">HK18_11340</name>
</gene>
<feature type="domain" description="MobA-like NTP transferase" evidence="2">
    <location>
        <begin position="29"/>
        <end position="138"/>
    </location>
</feature>
<dbReference type="Proteomes" id="UP000194946">
    <property type="component" value="Unassembled WGS sequence"/>
</dbReference>
<evidence type="ECO:0000256" key="1">
    <source>
        <dbReference type="ARBA" id="ARBA00022842"/>
    </source>
</evidence>
<keyword evidence="1" id="KW-0460">Magnesium</keyword>
<proteinExistence type="predicted"/>
<dbReference type="Gene3D" id="3.90.550.10">
    <property type="entry name" value="Spore Coat Polysaccharide Biosynthesis Protein SpsA, Chain A"/>
    <property type="match status" value="1"/>
</dbReference>
<dbReference type="RefSeq" id="WP_086632516.1">
    <property type="nucleotide sequence ID" value="NZ_JOPB01000008.1"/>
</dbReference>
<sequence>MERETVNALILAGSRQGKQDPLAQHAHVSHKAILPILGRPMIHYVVQTLSKVNLIEKIAVTIEQQSIVKDILPEYIQYLPAALGPSDSVIHAIKELGTPLLITTADNPLLQPEWVEYFLNEAERTKCDIAVGIALKEQINSDVPNTKRTYINLSDGSFSGCNLFLFRTPKAIQVAKLWQKLEKHRKQPLKMGYLLGYQIILRYLLKCLTRQALKKRIYKLTKAKTHFVVMPWGQAAVDVDKPEDLTLVNSLFQN</sequence>